<evidence type="ECO:0000256" key="8">
    <source>
        <dbReference type="ARBA" id="ARBA00023027"/>
    </source>
</evidence>
<keyword evidence="3" id="KW-0479">Metal-binding</keyword>
<dbReference type="Gene3D" id="2.102.10.10">
    <property type="entry name" value="Rieske [2Fe-2S] iron-sulphur domain"/>
    <property type="match status" value="1"/>
</dbReference>
<dbReference type="PROSITE" id="PS51296">
    <property type="entry name" value="RIESKE"/>
    <property type="match status" value="1"/>
</dbReference>
<evidence type="ECO:0000256" key="5">
    <source>
        <dbReference type="ARBA" id="ARBA00023002"/>
    </source>
</evidence>
<dbReference type="Gene3D" id="3.90.380.10">
    <property type="entry name" value="Naphthalene 1,2-dioxygenase Alpha Subunit, Chain A, domain 1"/>
    <property type="match status" value="1"/>
</dbReference>
<dbReference type="InterPro" id="IPR017941">
    <property type="entry name" value="Rieske_2Fe-2S"/>
</dbReference>
<keyword evidence="11" id="KW-1185">Reference proteome</keyword>
<evidence type="ECO:0000313" key="11">
    <source>
        <dbReference type="Proteomes" id="UP001156641"/>
    </source>
</evidence>
<comment type="similarity">
    <text evidence="1">Belongs to the bacterial ring-hydroxylating dioxygenase alpha subunit family.</text>
</comment>
<dbReference type="PANTHER" id="PTHR43756:SF1">
    <property type="entry name" value="3-PHENYLPROPIONATE_CINNAMIC ACID DIOXYGENASE SUBUNIT ALPHA"/>
    <property type="match status" value="1"/>
</dbReference>
<evidence type="ECO:0000256" key="2">
    <source>
        <dbReference type="ARBA" id="ARBA00022714"/>
    </source>
</evidence>
<keyword evidence="4 10" id="KW-0223">Dioxygenase</keyword>
<evidence type="ECO:0000313" key="10">
    <source>
        <dbReference type="EMBL" id="GLR66552.1"/>
    </source>
</evidence>
<dbReference type="InterPro" id="IPR001663">
    <property type="entry name" value="Rng_hydr_dOase-A"/>
</dbReference>
<dbReference type="InterPro" id="IPR015881">
    <property type="entry name" value="ARHD_Rieske_2Fe_2S"/>
</dbReference>
<sequence>MTFKSVAFERLVDVDRAKGRFRINRAAYKSQEVFDREKAAIFDKCWLYLGHKSEIVNPGDYVRRTVAGRNLIFARDRNGEIRALVNACTHRGASICREPKGNTRNFTCPYHGWTFDLTGKLVSTFSNEGYREDLNEGGRLNLPVPPRLDNYRGFYFVNYNPRAIALVDYLAGAKEAIDSYCDQAEDGEDGLYVLKGEHAYSINANYKFLVENSYDGYHVIPTHISYLDYLKDRAAGTAQEQVVADVANVFRSKGKLTCLGNGHAVLSSWVPTGRPVAYWIDRWGPEVKRHIDANRARLVARYGVERAAYLAEMQKNLVIFPNLVFNDNVGLTIRNIEPVGPGRIHVRAWGFAHKGEDAELLKIRLDNFNNFLGPAGFGSADDIEMLELCQTGIEHSPTEWTELSKGMDTAAPDLRLQTGAPDDECQMQAYWTQWDRTMRGLDTFEQE</sequence>
<evidence type="ECO:0000256" key="3">
    <source>
        <dbReference type="ARBA" id="ARBA00022723"/>
    </source>
</evidence>
<evidence type="ECO:0000256" key="6">
    <source>
        <dbReference type="ARBA" id="ARBA00023004"/>
    </source>
</evidence>
<dbReference type="Pfam" id="PF00848">
    <property type="entry name" value="Ring_hydroxyl_A"/>
    <property type="match status" value="1"/>
</dbReference>
<keyword evidence="8" id="KW-0520">NAD</keyword>
<dbReference type="PANTHER" id="PTHR43756">
    <property type="entry name" value="CHOLINE MONOOXYGENASE, CHLOROPLASTIC"/>
    <property type="match status" value="1"/>
</dbReference>
<protein>
    <submittedName>
        <fullName evidence="10">Aromatic-ring-hydroxylating dioxygenase subunit alpha</fullName>
    </submittedName>
</protein>
<comment type="caution">
    <text evidence="10">The sequence shown here is derived from an EMBL/GenBank/DDBJ whole genome shotgun (WGS) entry which is preliminary data.</text>
</comment>
<dbReference type="RefSeq" id="WP_284257249.1">
    <property type="nucleotide sequence ID" value="NZ_BSOS01000025.1"/>
</dbReference>
<dbReference type="Proteomes" id="UP001156641">
    <property type="component" value="Unassembled WGS sequence"/>
</dbReference>
<reference evidence="11" key="1">
    <citation type="journal article" date="2019" name="Int. J. Syst. Evol. Microbiol.">
        <title>The Global Catalogue of Microorganisms (GCM) 10K type strain sequencing project: providing services to taxonomists for standard genome sequencing and annotation.</title>
        <authorList>
            <consortium name="The Broad Institute Genomics Platform"/>
            <consortium name="The Broad Institute Genome Sequencing Center for Infectious Disease"/>
            <person name="Wu L."/>
            <person name="Ma J."/>
        </authorList>
    </citation>
    <scope>NUCLEOTIDE SEQUENCE [LARGE SCALE GENOMIC DNA]</scope>
    <source>
        <strain evidence="11">NBRC 112502</strain>
    </source>
</reference>
<dbReference type="CDD" id="cd03469">
    <property type="entry name" value="Rieske_RO_Alpha_N"/>
    <property type="match status" value="1"/>
</dbReference>
<evidence type="ECO:0000256" key="4">
    <source>
        <dbReference type="ARBA" id="ARBA00022964"/>
    </source>
</evidence>
<dbReference type="Pfam" id="PF00355">
    <property type="entry name" value="Rieske"/>
    <property type="match status" value="1"/>
</dbReference>
<keyword evidence="5" id="KW-0560">Oxidoreductase</keyword>
<evidence type="ECO:0000256" key="7">
    <source>
        <dbReference type="ARBA" id="ARBA00023014"/>
    </source>
</evidence>
<keyword evidence="6" id="KW-0408">Iron</keyword>
<proteinExistence type="inferred from homology"/>
<evidence type="ECO:0000256" key="1">
    <source>
        <dbReference type="ARBA" id="ARBA00008751"/>
    </source>
</evidence>
<name>A0ABQ6A5I3_9PROT</name>
<keyword evidence="2" id="KW-0001">2Fe-2S</keyword>
<dbReference type="PRINTS" id="PR00090">
    <property type="entry name" value="RNGDIOXGNASE"/>
</dbReference>
<dbReference type="EMBL" id="BSOS01000025">
    <property type="protein sequence ID" value="GLR66552.1"/>
    <property type="molecule type" value="Genomic_DNA"/>
</dbReference>
<evidence type="ECO:0000259" key="9">
    <source>
        <dbReference type="PROSITE" id="PS51296"/>
    </source>
</evidence>
<accession>A0ABQ6A5I3</accession>
<gene>
    <name evidence="10" type="ORF">GCM10010909_12320</name>
</gene>
<dbReference type="SUPFAM" id="SSF50022">
    <property type="entry name" value="ISP domain"/>
    <property type="match status" value="1"/>
</dbReference>
<feature type="domain" description="Rieske" evidence="9">
    <location>
        <begin position="47"/>
        <end position="141"/>
    </location>
</feature>
<dbReference type="SUPFAM" id="SSF55961">
    <property type="entry name" value="Bet v1-like"/>
    <property type="match status" value="1"/>
</dbReference>
<keyword evidence="7" id="KW-0411">Iron-sulfur</keyword>
<dbReference type="GO" id="GO:0051213">
    <property type="term" value="F:dioxygenase activity"/>
    <property type="evidence" value="ECO:0007669"/>
    <property type="project" value="UniProtKB-KW"/>
</dbReference>
<organism evidence="10 11">
    <name type="scientific">Acidocella aquatica</name>
    <dbReference type="NCBI Taxonomy" id="1922313"/>
    <lineage>
        <taxon>Bacteria</taxon>
        <taxon>Pseudomonadati</taxon>
        <taxon>Pseudomonadota</taxon>
        <taxon>Alphaproteobacteria</taxon>
        <taxon>Acetobacterales</taxon>
        <taxon>Acidocellaceae</taxon>
        <taxon>Acidocella</taxon>
    </lineage>
</organism>
<dbReference type="InterPro" id="IPR015879">
    <property type="entry name" value="Ring_hydroxy_dOase_asu_C_dom"/>
</dbReference>
<dbReference type="PROSITE" id="PS00570">
    <property type="entry name" value="RING_HYDROXYL_ALPHA"/>
    <property type="match status" value="1"/>
</dbReference>
<dbReference type="InterPro" id="IPR036922">
    <property type="entry name" value="Rieske_2Fe-2S_sf"/>
</dbReference>